<sequence>MWLVYFCVLIHIPTPKPLTIPPHPHHNKQHHQQHQQIPRPLPYNSRDKTFCRYGAREGAHMAGGKDAARCSSEGVTRPYQNLVLGDAELSSGGCKFLIAAFSALLSVHLPPITPSPVPGTSSHSRAACCGWGSRVVVKAALCEVCGEGMIVEEAAVAGVTLRVRFRAADVRAEGEAGWEGEGAGGAGCLGGHGLFPFFLERRMGAWGNSGRLDGGEWMVDVCFCVGGGRPMGW</sequence>
<feature type="compositionally biased region" description="Basic residues" evidence="1">
    <location>
        <begin position="23"/>
        <end position="33"/>
    </location>
</feature>
<evidence type="ECO:0000256" key="1">
    <source>
        <dbReference type="SAM" id="MobiDB-lite"/>
    </source>
</evidence>
<dbReference type="EMBL" id="GL573277">
    <property type="protein sequence ID" value="ELR02115.1"/>
    <property type="molecule type" value="Genomic_DNA"/>
</dbReference>
<feature type="region of interest" description="Disordered" evidence="1">
    <location>
        <begin position="19"/>
        <end position="39"/>
    </location>
</feature>
<evidence type="ECO:0000313" key="2">
    <source>
        <dbReference type="EMBL" id="ELR02115.1"/>
    </source>
</evidence>
<dbReference type="Proteomes" id="UP000011064">
    <property type="component" value="Unassembled WGS sequence"/>
</dbReference>
<accession>L8FMF5</accession>
<dbReference type="VEuPathDB" id="FungiDB:GMDG_05274"/>
<protein>
    <submittedName>
        <fullName evidence="2">Uncharacterized protein</fullName>
    </submittedName>
</protein>
<reference evidence="3" key="1">
    <citation type="submission" date="2010-09" db="EMBL/GenBank/DDBJ databases">
        <title>The genome sequence of Geomyces destructans 20631-21.</title>
        <authorList>
            <consortium name="The Broad Institute Genome Sequencing Platform"/>
            <person name="Cuomo C.A."/>
            <person name="Blehert D.S."/>
            <person name="Lorch J.M."/>
            <person name="Young S.K."/>
            <person name="Zeng Q."/>
            <person name="Gargeya S."/>
            <person name="Fitzgerald M."/>
            <person name="Haas B."/>
            <person name="Abouelleil A."/>
            <person name="Alvarado L."/>
            <person name="Arachchi H.M."/>
            <person name="Berlin A."/>
            <person name="Brown A."/>
            <person name="Chapman S.B."/>
            <person name="Chen Z."/>
            <person name="Dunbar C."/>
            <person name="Freedman E."/>
            <person name="Gearin G."/>
            <person name="Gellesch M."/>
            <person name="Goldberg J."/>
            <person name="Griggs A."/>
            <person name="Gujja S."/>
            <person name="Heiman D."/>
            <person name="Howarth C."/>
            <person name="Larson L."/>
            <person name="Lui A."/>
            <person name="MacDonald P.J.P."/>
            <person name="Montmayeur A."/>
            <person name="Murphy C."/>
            <person name="Neiman D."/>
            <person name="Pearson M."/>
            <person name="Priest M."/>
            <person name="Roberts A."/>
            <person name="Saif S."/>
            <person name="Shea T."/>
            <person name="Shenoy N."/>
            <person name="Sisk P."/>
            <person name="Stolte C."/>
            <person name="Sykes S."/>
            <person name="Wortman J."/>
            <person name="Nusbaum C."/>
            <person name="Birren B."/>
        </authorList>
    </citation>
    <scope>NUCLEOTIDE SEQUENCE [LARGE SCALE GENOMIC DNA]</scope>
    <source>
        <strain evidence="3">ATCC MYA-4855 / 20631-21</strain>
    </source>
</reference>
<dbReference type="InParanoid" id="L8FMF5"/>
<gene>
    <name evidence="2" type="ORF">GMDG_05274</name>
</gene>
<organism evidence="2 3">
    <name type="scientific">Pseudogymnoascus destructans (strain ATCC MYA-4855 / 20631-21)</name>
    <name type="common">Bat white-nose syndrome fungus</name>
    <name type="synonym">Geomyces destructans</name>
    <dbReference type="NCBI Taxonomy" id="658429"/>
    <lineage>
        <taxon>Eukaryota</taxon>
        <taxon>Fungi</taxon>
        <taxon>Dikarya</taxon>
        <taxon>Ascomycota</taxon>
        <taxon>Pezizomycotina</taxon>
        <taxon>Leotiomycetes</taxon>
        <taxon>Thelebolales</taxon>
        <taxon>Thelebolaceae</taxon>
        <taxon>Pseudogymnoascus</taxon>
    </lineage>
</organism>
<dbReference type="AlphaFoldDB" id="L8FMF5"/>
<name>L8FMF5_PSED2</name>
<keyword evidence="3" id="KW-1185">Reference proteome</keyword>
<proteinExistence type="predicted"/>
<dbReference type="HOGENOM" id="CLU_1190320_0_0_1"/>
<evidence type="ECO:0000313" key="3">
    <source>
        <dbReference type="Proteomes" id="UP000011064"/>
    </source>
</evidence>